<dbReference type="EMBL" id="JBHUMF010000031">
    <property type="protein sequence ID" value="MFD2682492.1"/>
    <property type="molecule type" value="Genomic_DNA"/>
</dbReference>
<dbReference type="Proteomes" id="UP001597506">
    <property type="component" value="Unassembled WGS sequence"/>
</dbReference>
<accession>A0ABW5RY83</accession>
<evidence type="ECO:0000313" key="2">
    <source>
        <dbReference type="Proteomes" id="UP001597506"/>
    </source>
</evidence>
<evidence type="ECO:0000313" key="1">
    <source>
        <dbReference type="EMBL" id="MFD2682492.1"/>
    </source>
</evidence>
<organism evidence="1 2">
    <name type="scientific">Bacillus seohaeanensis</name>
    <dbReference type="NCBI Taxonomy" id="284580"/>
    <lineage>
        <taxon>Bacteria</taxon>
        <taxon>Bacillati</taxon>
        <taxon>Bacillota</taxon>
        <taxon>Bacilli</taxon>
        <taxon>Bacillales</taxon>
        <taxon>Bacillaceae</taxon>
        <taxon>Bacillus</taxon>
    </lineage>
</organism>
<sequence>MNSNMRKANLLAESLQGLIDLVNRTYHHHTYFVPNQDVLYRLHALVGEFRFQILADELLRLNKYSWDEKQTVDIIEKLDKKIGIIDEFIRSNYNDLFLFSGRVHSIRSILDSF</sequence>
<keyword evidence="2" id="KW-1185">Reference proteome</keyword>
<dbReference type="RefSeq" id="WP_377937148.1">
    <property type="nucleotide sequence ID" value="NZ_JBHUMF010000031.1"/>
</dbReference>
<reference evidence="2" key="1">
    <citation type="journal article" date="2019" name="Int. J. Syst. Evol. Microbiol.">
        <title>The Global Catalogue of Microorganisms (GCM) 10K type strain sequencing project: providing services to taxonomists for standard genome sequencing and annotation.</title>
        <authorList>
            <consortium name="The Broad Institute Genomics Platform"/>
            <consortium name="The Broad Institute Genome Sequencing Center for Infectious Disease"/>
            <person name="Wu L."/>
            <person name="Ma J."/>
        </authorList>
    </citation>
    <scope>NUCLEOTIDE SEQUENCE [LARGE SCALE GENOMIC DNA]</scope>
    <source>
        <strain evidence="2">KCTC 3913</strain>
    </source>
</reference>
<gene>
    <name evidence="1" type="ORF">ACFSUL_17265</name>
</gene>
<protein>
    <submittedName>
        <fullName evidence="1">Uncharacterized protein</fullName>
    </submittedName>
</protein>
<comment type="caution">
    <text evidence="1">The sequence shown here is derived from an EMBL/GenBank/DDBJ whole genome shotgun (WGS) entry which is preliminary data.</text>
</comment>
<name>A0ABW5RY83_9BACI</name>
<proteinExistence type="predicted"/>